<gene>
    <name evidence="2" type="ORF">THRCLA_02614</name>
</gene>
<feature type="coiled-coil region" evidence="1">
    <location>
        <begin position="54"/>
        <end position="112"/>
    </location>
</feature>
<evidence type="ECO:0008006" key="4">
    <source>
        <dbReference type="Google" id="ProtNLM"/>
    </source>
</evidence>
<evidence type="ECO:0000256" key="1">
    <source>
        <dbReference type="SAM" id="Coils"/>
    </source>
</evidence>
<dbReference type="OrthoDB" id="74721at2759"/>
<dbReference type="EMBL" id="JNBS01000484">
    <property type="protein sequence ID" value="OQS05207.1"/>
    <property type="molecule type" value="Genomic_DNA"/>
</dbReference>
<evidence type="ECO:0000313" key="2">
    <source>
        <dbReference type="EMBL" id="OQS05207.1"/>
    </source>
</evidence>
<name>A0A1W0A4L4_9STRA</name>
<protein>
    <recommendedName>
        <fullName evidence="4">BZIP domain-containing protein</fullName>
    </recommendedName>
</protein>
<organism evidence="2 3">
    <name type="scientific">Thraustotheca clavata</name>
    <dbReference type="NCBI Taxonomy" id="74557"/>
    <lineage>
        <taxon>Eukaryota</taxon>
        <taxon>Sar</taxon>
        <taxon>Stramenopiles</taxon>
        <taxon>Oomycota</taxon>
        <taxon>Saprolegniomycetes</taxon>
        <taxon>Saprolegniales</taxon>
        <taxon>Achlyaceae</taxon>
        <taxon>Thraustotheca</taxon>
    </lineage>
</organism>
<reference evidence="2 3" key="1">
    <citation type="journal article" date="2014" name="Genome Biol. Evol.">
        <title>The secreted proteins of Achlya hypogyna and Thraustotheca clavata identify the ancestral oomycete secretome and reveal gene acquisitions by horizontal gene transfer.</title>
        <authorList>
            <person name="Misner I."/>
            <person name="Blouin N."/>
            <person name="Leonard G."/>
            <person name="Richards T.A."/>
            <person name="Lane C.E."/>
        </authorList>
    </citation>
    <scope>NUCLEOTIDE SEQUENCE [LARGE SCALE GENOMIC DNA]</scope>
    <source>
        <strain evidence="2 3">ATCC 34112</strain>
    </source>
</reference>
<comment type="caution">
    <text evidence="2">The sequence shown here is derived from an EMBL/GenBank/DDBJ whole genome shotgun (WGS) entry which is preliminary data.</text>
</comment>
<proteinExistence type="predicted"/>
<dbReference type="AlphaFoldDB" id="A0A1W0A4L4"/>
<keyword evidence="1" id="KW-0175">Coiled coil</keyword>
<accession>A0A1W0A4L4</accession>
<evidence type="ECO:0000313" key="3">
    <source>
        <dbReference type="Proteomes" id="UP000243217"/>
    </source>
</evidence>
<keyword evidence="3" id="KW-1185">Reference proteome</keyword>
<sequence>MCSSRQLAALISAYDSTHKAYVPDEIKKARARLKKQVYNRERFRLKRCHHQAELQTLQNEIRELEHRAKELAYFKRSSLPWKDIAAVFKQERQLSEHQNLDLKAQIEQHKEQCRMLLSCAKVNLGDHQQLPQEILEIENAVMKKSHAIVDTNNTMTPFPLPTMDPLDAMLESMDHILQEPFSTYSSTSCTSVC</sequence>
<dbReference type="Proteomes" id="UP000243217">
    <property type="component" value="Unassembled WGS sequence"/>
</dbReference>